<dbReference type="Proteomes" id="UP001146351">
    <property type="component" value="Unassembled WGS sequence"/>
</dbReference>
<evidence type="ECO:0000313" key="2">
    <source>
        <dbReference type="Proteomes" id="UP001146351"/>
    </source>
</evidence>
<reference evidence="1" key="1">
    <citation type="submission" date="2022-11" db="EMBL/GenBank/DDBJ databases">
        <authorList>
            <person name="Petersen C."/>
        </authorList>
    </citation>
    <scope>NUCLEOTIDE SEQUENCE</scope>
    <source>
        <strain evidence="1">IBT 21917</strain>
    </source>
</reference>
<evidence type="ECO:0000313" key="1">
    <source>
        <dbReference type="EMBL" id="KAJ5161979.1"/>
    </source>
</evidence>
<comment type="caution">
    <text evidence="1">The sequence shown here is derived from an EMBL/GenBank/DDBJ whole genome shotgun (WGS) entry which is preliminary data.</text>
</comment>
<accession>A0A9W9I163</accession>
<protein>
    <submittedName>
        <fullName evidence="1">Uncharacterized protein</fullName>
    </submittedName>
</protein>
<sequence length="102" mass="11699">MGGIGRIFEIPNLKDRDLLKCGSVSIISDTLIALFTTEYALRELWQLEQRLQSRVQALRKAAETEHNWGQLNEAEVQLSKAQAKFQGKNTRFTKRNAALRRL</sequence>
<dbReference type="EMBL" id="JAPQKO010000005">
    <property type="protein sequence ID" value="KAJ5161979.1"/>
    <property type="molecule type" value="Genomic_DNA"/>
</dbReference>
<reference evidence="1" key="2">
    <citation type="journal article" date="2023" name="IMA Fungus">
        <title>Comparative genomic study of the Penicillium genus elucidates a diverse pangenome and 15 lateral gene transfer events.</title>
        <authorList>
            <person name="Petersen C."/>
            <person name="Sorensen T."/>
            <person name="Nielsen M.R."/>
            <person name="Sondergaard T.E."/>
            <person name="Sorensen J.L."/>
            <person name="Fitzpatrick D.A."/>
            <person name="Frisvad J.C."/>
            <person name="Nielsen K.L."/>
        </authorList>
    </citation>
    <scope>NUCLEOTIDE SEQUENCE</scope>
    <source>
        <strain evidence="1">IBT 21917</strain>
    </source>
</reference>
<keyword evidence="2" id="KW-1185">Reference proteome</keyword>
<organism evidence="1 2">
    <name type="scientific">Penicillium capsulatum</name>
    <dbReference type="NCBI Taxonomy" id="69766"/>
    <lineage>
        <taxon>Eukaryota</taxon>
        <taxon>Fungi</taxon>
        <taxon>Dikarya</taxon>
        <taxon>Ascomycota</taxon>
        <taxon>Pezizomycotina</taxon>
        <taxon>Eurotiomycetes</taxon>
        <taxon>Eurotiomycetidae</taxon>
        <taxon>Eurotiales</taxon>
        <taxon>Aspergillaceae</taxon>
        <taxon>Penicillium</taxon>
    </lineage>
</organism>
<dbReference type="AlphaFoldDB" id="A0A9W9I163"/>
<gene>
    <name evidence="1" type="ORF">N7492_007371</name>
</gene>
<name>A0A9W9I163_9EURO</name>
<proteinExistence type="predicted"/>